<accession>A0ABR1YIG0</accession>
<evidence type="ECO:0000256" key="1">
    <source>
        <dbReference type="SAM" id="SignalP"/>
    </source>
</evidence>
<dbReference type="Proteomes" id="UP001492380">
    <property type="component" value="Unassembled WGS sequence"/>
</dbReference>
<gene>
    <name evidence="2" type="ORF">HDK90DRAFT_468673</name>
</gene>
<dbReference type="EMBL" id="JBBWRZ010000009">
    <property type="protein sequence ID" value="KAK8229198.1"/>
    <property type="molecule type" value="Genomic_DNA"/>
</dbReference>
<keyword evidence="3" id="KW-1185">Reference proteome</keyword>
<organism evidence="2 3">
    <name type="scientific">Phyllosticta capitalensis</name>
    <dbReference type="NCBI Taxonomy" id="121624"/>
    <lineage>
        <taxon>Eukaryota</taxon>
        <taxon>Fungi</taxon>
        <taxon>Dikarya</taxon>
        <taxon>Ascomycota</taxon>
        <taxon>Pezizomycotina</taxon>
        <taxon>Dothideomycetes</taxon>
        <taxon>Dothideomycetes incertae sedis</taxon>
        <taxon>Botryosphaeriales</taxon>
        <taxon>Phyllostictaceae</taxon>
        <taxon>Phyllosticta</taxon>
    </lineage>
</organism>
<comment type="caution">
    <text evidence="2">The sequence shown here is derived from an EMBL/GenBank/DDBJ whole genome shotgun (WGS) entry which is preliminary data.</text>
</comment>
<evidence type="ECO:0000313" key="3">
    <source>
        <dbReference type="Proteomes" id="UP001492380"/>
    </source>
</evidence>
<sequence length="123" mass="13502">MPCPRPPLLSVCSLLLLTLLYPTPPPYLRTLAYPYIPTASANPSRQQIPDLPRLPTPANMYCIPTSLLTPLTAPPRRAPRANHVDQRFAAQRSAAQRRACTCVHGCVSQVAGESVTGIGRWMR</sequence>
<feature type="signal peptide" evidence="1">
    <location>
        <begin position="1"/>
        <end position="22"/>
    </location>
</feature>
<name>A0ABR1YIG0_9PEZI</name>
<evidence type="ECO:0000313" key="2">
    <source>
        <dbReference type="EMBL" id="KAK8229198.1"/>
    </source>
</evidence>
<feature type="chain" id="PRO_5046067407" description="Secreted protein" evidence="1">
    <location>
        <begin position="23"/>
        <end position="123"/>
    </location>
</feature>
<protein>
    <recommendedName>
        <fullName evidence="4">Secreted protein</fullName>
    </recommendedName>
</protein>
<proteinExistence type="predicted"/>
<keyword evidence="1" id="KW-0732">Signal</keyword>
<evidence type="ECO:0008006" key="4">
    <source>
        <dbReference type="Google" id="ProtNLM"/>
    </source>
</evidence>
<reference evidence="2 3" key="1">
    <citation type="submission" date="2024-04" db="EMBL/GenBank/DDBJ databases">
        <title>Phyllosticta paracitricarpa is synonymous to the EU quarantine fungus P. citricarpa based on phylogenomic analyses.</title>
        <authorList>
            <consortium name="Lawrence Berkeley National Laboratory"/>
            <person name="Van Ingen-Buijs V.A."/>
            <person name="Van Westerhoven A.C."/>
            <person name="Haridas S."/>
            <person name="Skiadas P."/>
            <person name="Martin F."/>
            <person name="Groenewald J.Z."/>
            <person name="Crous P.W."/>
            <person name="Seidl M.F."/>
        </authorList>
    </citation>
    <scope>NUCLEOTIDE SEQUENCE [LARGE SCALE GENOMIC DNA]</scope>
    <source>
        <strain evidence="2 3">CBS 123374</strain>
    </source>
</reference>